<dbReference type="InterPro" id="IPR029058">
    <property type="entry name" value="AB_hydrolase_fold"/>
</dbReference>
<dbReference type="RefSeq" id="WP_080807360.1">
    <property type="nucleotide sequence ID" value="NZ_LT828557.1"/>
</dbReference>
<evidence type="ECO:0000313" key="3">
    <source>
        <dbReference type="EMBL" id="SLM30033.1"/>
    </source>
</evidence>
<dbReference type="Proteomes" id="UP000191931">
    <property type="component" value="Unassembled WGS sequence"/>
</dbReference>
<keyword evidence="3" id="KW-0378">Hydrolase</keyword>
<dbReference type="EMBL" id="FWEV01000120">
    <property type="protein sequence ID" value="SLM30033.1"/>
    <property type="molecule type" value="Genomic_DNA"/>
</dbReference>
<feature type="domain" description="Serine aminopeptidase S33" evidence="2">
    <location>
        <begin position="71"/>
        <end position="329"/>
    </location>
</feature>
<dbReference type="OrthoDB" id="9788260at2"/>
<dbReference type="Pfam" id="PF12146">
    <property type="entry name" value="Hydrolase_4"/>
    <property type="match status" value="1"/>
</dbReference>
<feature type="signal peptide" evidence="1">
    <location>
        <begin position="1"/>
        <end position="24"/>
    </location>
</feature>
<dbReference type="Gene3D" id="3.40.50.1820">
    <property type="entry name" value="alpha/beta hydrolase"/>
    <property type="match status" value="1"/>
</dbReference>
<dbReference type="GO" id="GO:0004622">
    <property type="term" value="F:phosphatidylcholine lysophospholipase activity"/>
    <property type="evidence" value="ECO:0007669"/>
    <property type="project" value="UniProtKB-EC"/>
</dbReference>
<dbReference type="InterPro" id="IPR051044">
    <property type="entry name" value="MAG_DAG_Lipase"/>
</dbReference>
<evidence type="ECO:0000259" key="2">
    <source>
        <dbReference type="Pfam" id="PF12146"/>
    </source>
</evidence>
<dbReference type="AlphaFoldDB" id="A0A1W1HC65"/>
<dbReference type="PANTHER" id="PTHR11614">
    <property type="entry name" value="PHOSPHOLIPASE-RELATED"/>
    <property type="match status" value="1"/>
</dbReference>
<dbReference type="SUPFAM" id="SSF53474">
    <property type="entry name" value="alpha/beta-Hydrolases"/>
    <property type="match status" value="1"/>
</dbReference>
<dbReference type="InterPro" id="IPR022742">
    <property type="entry name" value="Hydrolase_4"/>
</dbReference>
<evidence type="ECO:0000256" key="1">
    <source>
        <dbReference type="SAM" id="SignalP"/>
    </source>
</evidence>
<dbReference type="EC" id="3.1.1.5" evidence="3"/>
<evidence type="ECO:0000313" key="4">
    <source>
        <dbReference type="Proteomes" id="UP000191931"/>
    </source>
</evidence>
<protein>
    <submittedName>
        <fullName evidence="3">Putative lysophospholipase L2 (Lecithinase B)</fullName>
        <ecNumber evidence="3">3.1.1.5</ecNumber>
    </submittedName>
</protein>
<feature type="chain" id="PRO_5011986323" evidence="1">
    <location>
        <begin position="25"/>
        <end position="348"/>
    </location>
</feature>
<proteinExistence type="predicted"/>
<reference evidence="3 4" key="1">
    <citation type="submission" date="2017-03" db="EMBL/GenBank/DDBJ databases">
        <authorList>
            <person name="Afonso C.L."/>
            <person name="Miller P.J."/>
            <person name="Scott M.A."/>
            <person name="Spackman E."/>
            <person name="Goraichik I."/>
            <person name="Dimitrov K.M."/>
            <person name="Suarez D.L."/>
            <person name="Swayne D.E."/>
        </authorList>
    </citation>
    <scope>NUCLEOTIDE SEQUENCE [LARGE SCALE GENOMIC DNA]</scope>
    <source>
        <strain evidence="3">PRJEB14757</strain>
    </source>
</reference>
<organism evidence="3 4">
    <name type="scientific">Desulfamplus magnetovallimortis</name>
    <dbReference type="NCBI Taxonomy" id="1246637"/>
    <lineage>
        <taxon>Bacteria</taxon>
        <taxon>Pseudomonadati</taxon>
        <taxon>Thermodesulfobacteriota</taxon>
        <taxon>Desulfobacteria</taxon>
        <taxon>Desulfobacterales</taxon>
        <taxon>Desulfobacteraceae</taxon>
        <taxon>Desulfamplus</taxon>
    </lineage>
</organism>
<name>A0A1W1HC65_9BACT</name>
<dbReference type="STRING" id="1246637.MTBBW1_2060005"/>
<gene>
    <name evidence="3" type="ORF">MTBBW1_2060005</name>
</gene>
<keyword evidence="4" id="KW-1185">Reference proteome</keyword>
<keyword evidence="1" id="KW-0732">Signal</keyword>
<accession>A0A1W1HC65</accession>
<sequence>MKRFFNSGFIGLLHVLMASSQLFGQNCLADSGKVYGENARKFHFGWFGSDIAGTIRWGMLSASVPEKDIIGVILLLNGRTEFMEKYNGVATILSSMGYNVLSMDWRGQGLSSRDIPERHKGYVADFAYYLNDLDRFYSDIVAGMGLPVTIMAHSMGGHIALRFLMEKAHNNKIPHQIKKAILLSPMTDICTSPVPRRLADTIASIAVKAGLKTSYFPGNHDYSREKVKFKDNPLTHDHDNFFIEHDEIEKNRELALGGVTWGWLKAAFDSIKYLDSPVELSAINIPVWIASAELDSVVCNSSHKKICESLPMCRIVTIPGANHEILFERKDIQEKFWNVVPLDNQVDF</sequence>